<evidence type="ECO:0000313" key="16">
    <source>
        <dbReference type="EMBL" id="CAG9800674.1"/>
    </source>
</evidence>
<organism evidence="16 17">
    <name type="scientific">Chironomus riparius</name>
    <dbReference type="NCBI Taxonomy" id="315576"/>
    <lineage>
        <taxon>Eukaryota</taxon>
        <taxon>Metazoa</taxon>
        <taxon>Ecdysozoa</taxon>
        <taxon>Arthropoda</taxon>
        <taxon>Hexapoda</taxon>
        <taxon>Insecta</taxon>
        <taxon>Pterygota</taxon>
        <taxon>Neoptera</taxon>
        <taxon>Endopterygota</taxon>
        <taxon>Diptera</taxon>
        <taxon>Nematocera</taxon>
        <taxon>Chironomoidea</taxon>
        <taxon>Chironomidae</taxon>
        <taxon>Chironominae</taxon>
        <taxon>Chironomus</taxon>
    </lineage>
</organism>
<dbReference type="InterPro" id="IPR048384">
    <property type="entry name" value="TPPII_GBD"/>
</dbReference>
<dbReference type="InterPro" id="IPR048383">
    <property type="entry name" value="TPPII_Ig-like-1"/>
</dbReference>
<proteinExistence type="inferred from homology"/>
<evidence type="ECO:0000256" key="1">
    <source>
        <dbReference type="ARBA" id="ARBA00001910"/>
    </source>
</evidence>
<dbReference type="Gene3D" id="1.25.40.710">
    <property type="match status" value="1"/>
</dbReference>
<evidence type="ECO:0000256" key="5">
    <source>
        <dbReference type="ARBA" id="ARBA00022438"/>
    </source>
</evidence>
<dbReference type="InterPro" id="IPR050131">
    <property type="entry name" value="Peptidase_S8_subtilisin-like"/>
</dbReference>
<dbReference type="PROSITE" id="PS00138">
    <property type="entry name" value="SUBTILASE_SER"/>
    <property type="match status" value="1"/>
</dbReference>
<evidence type="ECO:0000256" key="3">
    <source>
        <dbReference type="ARBA" id="ARBA00012462"/>
    </source>
</evidence>
<keyword evidence="7 10" id="KW-0378">Hydrolase</keyword>
<dbReference type="PROSITE" id="PS51892">
    <property type="entry name" value="SUBTILASE"/>
    <property type="match status" value="1"/>
</dbReference>
<feature type="domain" description="Tripeptidyl peptidase II second Ig-like" evidence="12">
    <location>
        <begin position="794"/>
        <end position="980"/>
    </location>
</feature>
<evidence type="ECO:0000256" key="10">
    <source>
        <dbReference type="PROSITE-ProRule" id="PRU01240"/>
    </source>
</evidence>
<dbReference type="Pfam" id="PF21316">
    <property type="entry name" value="TPPII_GBD"/>
    <property type="match status" value="1"/>
</dbReference>
<dbReference type="InterPro" id="IPR036852">
    <property type="entry name" value="Peptidase_S8/S53_dom_sf"/>
</dbReference>
<comment type="catalytic activity">
    <reaction evidence="1">
        <text>Release of an N-terminal tripeptide from a polypeptide.</text>
        <dbReference type="EC" id="3.4.14.10"/>
    </reaction>
</comment>
<accession>A0A9N9WPF1</accession>
<evidence type="ECO:0000259" key="13">
    <source>
        <dbReference type="Pfam" id="PF12583"/>
    </source>
</evidence>
<dbReference type="InterPro" id="IPR022229">
    <property type="entry name" value="TPPII_Ig-like-2"/>
</dbReference>
<feature type="domain" description="Tripeptidyl-peptidase II galactose-binding" evidence="15">
    <location>
        <begin position="670"/>
        <end position="760"/>
    </location>
</feature>
<dbReference type="GO" id="GO:0008240">
    <property type="term" value="F:tripeptidyl-peptidase activity"/>
    <property type="evidence" value="ECO:0007669"/>
    <property type="project" value="UniProtKB-EC"/>
</dbReference>
<dbReference type="InterPro" id="IPR023828">
    <property type="entry name" value="Peptidase_S8_Ser-AS"/>
</dbReference>
<gene>
    <name evidence="16" type="ORF">CHIRRI_LOCUS3613</name>
</gene>
<dbReference type="OrthoDB" id="10256524at2759"/>
<dbReference type="SUPFAM" id="SSF52743">
    <property type="entry name" value="Subtilisin-like"/>
    <property type="match status" value="1"/>
</dbReference>
<dbReference type="GO" id="GO:0005829">
    <property type="term" value="C:cytosol"/>
    <property type="evidence" value="ECO:0007669"/>
    <property type="project" value="TreeGrafter"/>
</dbReference>
<dbReference type="FunFam" id="2.60.40.3170:FF:000003">
    <property type="entry name" value="tripeptidyl-peptidase 2"/>
    <property type="match status" value="1"/>
</dbReference>
<dbReference type="Pfam" id="PF12580">
    <property type="entry name" value="TPPII"/>
    <property type="match status" value="1"/>
</dbReference>
<dbReference type="Gene3D" id="3.40.50.200">
    <property type="entry name" value="Peptidase S8/S53 domain"/>
    <property type="match status" value="2"/>
</dbReference>
<dbReference type="GO" id="GO:0004252">
    <property type="term" value="F:serine-type endopeptidase activity"/>
    <property type="evidence" value="ECO:0007669"/>
    <property type="project" value="UniProtKB-UniRule"/>
</dbReference>
<evidence type="ECO:0000256" key="8">
    <source>
        <dbReference type="ARBA" id="ARBA00022825"/>
    </source>
</evidence>
<keyword evidence="6 10" id="KW-0645">Protease</keyword>
<protein>
    <recommendedName>
        <fullName evidence="4">Tripeptidyl-peptidase 2</fullName>
        <ecNumber evidence="3">3.4.14.10</ecNumber>
    </recommendedName>
    <alternativeName>
        <fullName evidence="9">Tripeptidyl aminopeptidase</fullName>
    </alternativeName>
</protein>
<evidence type="ECO:0000256" key="6">
    <source>
        <dbReference type="ARBA" id="ARBA00022670"/>
    </source>
</evidence>
<evidence type="ECO:0000259" key="14">
    <source>
        <dbReference type="Pfam" id="PF21223"/>
    </source>
</evidence>
<dbReference type="EMBL" id="OU895877">
    <property type="protein sequence ID" value="CAG9800674.1"/>
    <property type="molecule type" value="Genomic_DNA"/>
</dbReference>
<evidence type="ECO:0000259" key="11">
    <source>
        <dbReference type="Pfam" id="PF00082"/>
    </source>
</evidence>
<dbReference type="Pfam" id="PF00082">
    <property type="entry name" value="Peptidase_S8"/>
    <property type="match status" value="1"/>
</dbReference>
<dbReference type="InterPro" id="IPR000209">
    <property type="entry name" value="Peptidase_S8/S53_dom"/>
</dbReference>
<dbReference type="Pfam" id="PF12583">
    <property type="entry name" value="TPPII_C"/>
    <property type="match status" value="1"/>
</dbReference>
<feature type="active site" description="Charge relay system" evidence="10">
    <location>
        <position position="268"/>
    </location>
</feature>
<evidence type="ECO:0000256" key="9">
    <source>
        <dbReference type="ARBA" id="ARBA00032232"/>
    </source>
</evidence>
<dbReference type="PANTHER" id="PTHR43806">
    <property type="entry name" value="PEPTIDASE S8"/>
    <property type="match status" value="1"/>
</dbReference>
<dbReference type="InterPro" id="IPR022398">
    <property type="entry name" value="Peptidase_S8_His-AS"/>
</dbReference>
<dbReference type="GO" id="GO:0006508">
    <property type="term" value="P:proteolysis"/>
    <property type="evidence" value="ECO:0007669"/>
    <property type="project" value="UniProtKB-KW"/>
</dbReference>
<dbReference type="InterPro" id="IPR046939">
    <property type="entry name" value="TPPII_C_sf"/>
</dbReference>
<dbReference type="InterPro" id="IPR015500">
    <property type="entry name" value="Peptidase_S8_subtilisin-rel"/>
</dbReference>
<feature type="domain" description="Tripeptidyl-peptidase II first Ig-like" evidence="14">
    <location>
        <begin position="532"/>
        <end position="649"/>
    </location>
</feature>
<evidence type="ECO:0000313" key="17">
    <source>
        <dbReference type="Proteomes" id="UP001153620"/>
    </source>
</evidence>
<dbReference type="PRINTS" id="PR00723">
    <property type="entry name" value="SUBTILISIN"/>
</dbReference>
<dbReference type="InterPro" id="IPR022232">
    <property type="entry name" value="TPPII_C_art"/>
</dbReference>
<feature type="domain" description="Tripeptidyl peptidase II C-terminal" evidence="13">
    <location>
        <begin position="1022"/>
        <end position="1090"/>
    </location>
</feature>
<comment type="similarity">
    <text evidence="2 10">Belongs to the peptidase S8 family.</text>
</comment>
<evidence type="ECO:0000256" key="2">
    <source>
        <dbReference type="ARBA" id="ARBA00011073"/>
    </source>
</evidence>
<evidence type="ECO:0000256" key="4">
    <source>
        <dbReference type="ARBA" id="ARBA00020244"/>
    </source>
</evidence>
<evidence type="ECO:0000259" key="12">
    <source>
        <dbReference type="Pfam" id="PF12580"/>
    </source>
</evidence>
<name>A0A9N9WPF1_9DIPT</name>
<dbReference type="FunFam" id="3.40.50.200:FF:000003">
    <property type="entry name" value="Tripeptidyl peptidase 2"/>
    <property type="match status" value="1"/>
</dbReference>
<reference evidence="16" key="2">
    <citation type="submission" date="2022-10" db="EMBL/GenBank/DDBJ databases">
        <authorList>
            <consortium name="ENA_rothamsted_submissions"/>
            <consortium name="culmorum"/>
            <person name="King R."/>
        </authorList>
    </citation>
    <scope>NUCLEOTIDE SEQUENCE</scope>
</reference>
<dbReference type="AlphaFoldDB" id="A0A9N9WPF1"/>
<feature type="active site" description="Charge relay system" evidence="10">
    <location>
        <position position="43"/>
    </location>
</feature>
<dbReference type="Gene3D" id="2.60.40.3170">
    <property type="match status" value="1"/>
</dbReference>
<dbReference type="PROSITE" id="PS00137">
    <property type="entry name" value="SUBTILASE_HIS"/>
    <property type="match status" value="1"/>
</dbReference>
<dbReference type="Proteomes" id="UP001153620">
    <property type="component" value="Chromosome 1"/>
</dbReference>
<evidence type="ECO:0000259" key="15">
    <source>
        <dbReference type="Pfam" id="PF21316"/>
    </source>
</evidence>
<dbReference type="PANTHER" id="PTHR43806:SF14">
    <property type="entry name" value="TRIPEPTIDYL-PEPTIDASE 2"/>
    <property type="match status" value="1"/>
</dbReference>
<dbReference type="InterPro" id="IPR046940">
    <property type="entry name" value="TPPII_Ig-like_sf"/>
</dbReference>
<evidence type="ECO:0000256" key="7">
    <source>
        <dbReference type="ARBA" id="ARBA00022801"/>
    </source>
</evidence>
<keyword evidence="8 10" id="KW-0720">Serine protease</keyword>
<sequence>MGDYNNEKYPICALKPKAETNVLNFLQKYPEFNGKDTIIAVLDSGVDPLASGLQKIPNGDVKVIERFDCSGSGDVLMTTIVNASNDDTLIGLSGRTLKVSEFMKSNNATTEYRLGLKSLSDLYPSRIREKITADAKQKQWDEKNKKVLADISRDIAEFDGKNSNANNLSFKDKLTKENLENLTEFVNSADKKFSETKTTYDCILFKSKDGHWTAVIDINENGDLEKGAVIREYSKFHEMVKVDQYLSVSINVHDDGNVLEIVAMCSSHGTHVASIASGYHPENEDLNGVSPASKIVSLTIGDGRLGSMETGVGLVRAIIKIMELCDAGVKIDVINMSYGEHAAWSNSGRVGELMAELVNRYGVVWVASAGNHGPALSTIGTPPDIQTDVCVGVGAYVSPEMMEAEYALREKLGGNMYTWTSRDPAVDGGNGVTCCAPGAAIASVPEYTLSKAQLMNGTSMSAPHVAGSIALIISALKQLKINYTPYSIKRAIWNTSTHLKIADKFAQGSGLLNVEKLFEYLKTYQKEPENNVRFAITVGNNGNKGIHIRTGRLTKTEEFNVNVEPLMFNDKYADSNDKINFNIRLTLIPSHPWIQCGKFIDLCYTARSFIIKVDPTNLQPGVYRGCVKAYDTSSTAEKGTVFEVPITVVQPFEVDSLRFEHVPSPDTILCKPNTIIRDFVVVPNNATYGVLEMISADSKDKVGGKFLVHTMQIIDQRYCKHMETAKILPVNGEVMTLHPFKCVGGNIVEICIAKYWSNFGEVPLQYKVKFHGFKSNNAHIMHSANGIHRIDVTSLLTEECQPAISLKHSVMVLKPTDTKISTLTKRDVIPNQRQIFQNVLTYNLHLSKAQELSLHAPLFNCILYESEFESQFWMLFDTNKMLIQSGDAYSNNTFFKLDKGDYVIKLQVRHEKKELLEKANEVVMQVYFKLPSSLNLDIYKSFNNAVLAGNKKVSSFLMSSGSTKAVYVTPLLNEKITKNIIGQSSWFEGTITFVKDEMGRKVDTHAFSYIITEGPMVKKNGSSPKETKTKMEEFKEGLRNFKCDFISKLDPEDAESLYKEVVSGNAGFVGVHLSLIQNIENGSDMKNQLPSAFLKQIKDIATNLDELKTKLSKIVKLSNQVIEGINQESLLSYYGMKADNRPDAVKIKQIMEKQKTQLLEAYMKKAIAVGKLNMIRNLELETFAAENDEELDILMNEIMKFVDFNDPKYLLLPIWHAYTSQQYGRLLKYLQKLYEDKLQRDILDEILAVCDLKNWDHISALIKRVSVTANPQSYRIF</sequence>
<dbReference type="Gene3D" id="6.10.250.3080">
    <property type="match status" value="1"/>
</dbReference>
<keyword evidence="17" id="KW-1185">Reference proteome</keyword>
<feature type="domain" description="Peptidase S8/S53" evidence="11">
    <location>
        <begin position="34"/>
        <end position="510"/>
    </location>
</feature>
<feature type="active site" description="Charge relay system" evidence="10">
    <location>
        <position position="459"/>
    </location>
</feature>
<dbReference type="GO" id="GO:0004177">
    <property type="term" value="F:aminopeptidase activity"/>
    <property type="evidence" value="ECO:0007669"/>
    <property type="project" value="UniProtKB-KW"/>
</dbReference>
<reference evidence="16" key="1">
    <citation type="submission" date="2022-01" db="EMBL/GenBank/DDBJ databases">
        <authorList>
            <person name="King R."/>
        </authorList>
    </citation>
    <scope>NUCLEOTIDE SEQUENCE</scope>
</reference>
<keyword evidence="5" id="KW-0031">Aminopeptidase</keyword>
<dbReference type="Pfam" id="PF21223">
    <property type="entry name" value="TPPII_Ig-like-1"/>
    <property type="match status" value="1"/>
</dbReference>
<dbReference type="EC" id="3.4.14.10" evidence="3"/>